<evidence type="ECO:0000256" key="1">
    <source>
        <dbReference type="SAM" id="Phobius"/>
    </source>
</evidence>
<reference evidence="3 4" key="1">
    <citation type="submission" date="2018-08" db="EMBL/GenBank/DDBJ databases">
        <title>Aphanomyces genome sequencing and annotation.</title>
        <authorList>
            <person name="Minardi D."/>
            <person name="Oidtmann B."/>
            <person name="Van Der Giezen M."/>
            <person name="Studholme D.J."/>
        </authorList>
    </citation>
    <scope>NUCLEOTIDE SEQUENCE [LARGE SCALE GENOMIC DNA]</scope>
    <source>
        <strain evidence="3 4">FDL457</strain>
    </source>
</reference>
<organism evidence="3 4">
    <name type="scientific">Aphanomyces astaci</name>
    <name type="common">Crayfish plague agent</name>
    <dbReference type="NCBI Taxonomy" id="112090"/>
    <lineage>
        <taxon>Eukaryota</taxon>
        <taxon>Sar</taxon>
        <taxon>Stramenopiles</taxon>
        <taxon>Oomycota</taxon>
        <taxon>Saprolegniomycetes</taxon>
        <taxon>Saprolegniales</taxon>
        <taxon>Verrucalvaceae</taxon>
        <taxon>Aphanomyces</taxon>
    </lineage>
</organism>
<accession>A0A3R6ZS05</accession>
<dbReference type="PROSITE" id="PS50878">
    <property type="entry name" value="RT_POL"/>
    <property type="match status" value="1"/>
</dbReference>
<gene>
    <name evidence="3" type="ORF">DYB26_011740</name>
</gene>
<evidence type="ECO:0000313" key="4">
    <source>
        <dbReference type="Proteomes" id="UP000286510"/>
    </source>
</evidence>
<comment type="caution">
    <text evidence="3">The sequence shown here is derived from an EMBL/GenBank/DDBJ whole genome shotgun (WGS) entry which is preliminary data.</text>
</comment>
<dbReference type="AlphaFoldDB" id="A0A3R6ZS05"/>
<protein>
    <recommendedName>
        <fullName evidence="2">Reverse transcriptase domain-containing protein</fullName>
    </recommendedName>
</protein>
<sequence>MDHTATTLMFADDTTLLAGRIAHLQAQLELVSKYCAVSGAKLNIDKTEILVLNSNQPIPFVHGLSFAASGRPIRYLGILLGHNLPAGYQVNRLTDKLYETFRIWGCRARTMNGRRLLVQTVILSILWLFTAAVVVPPKQIAAWQSLVNKFIQNRVVDPTHKTVSLMQADINMISQ</sequence>
<feature type="domain" description="Reverse transcriptase" evidence="2">
    <location>
        <begin position="1"/>
        <end position="80"/>
    </location>
</feature>
<keyword evidence="1" id="KW-0472">Membrane</keyword>
<name>A0A3R6ZS05_APHAT</name>
<proteinExistence type="predicted"/>
<feature type="transmembrane region" description="Helical" evidence="1">
    <location>
        <begin position="116"/>
        <end position="135"/>
    </location>
</feature>
<dbReference type="InterPro" id="IPR000477">
    <property type="entry name" value="RT_dom"/>
</dbReference>
<keyword evidence="1" id="KW-1133">Transmembrane helix</keyword>
<dbReference type="EMBL" id="QUTF01020213">
    <property type="protein sequence ID" value="RHY97514.1"/>
    <property type="molecule type" value="Genomic_DNA"/>
</dbReference>
<keyword evidence="1" id="KW-0812">Transmembrane</keyword>
<evidence type="ECO:0000313" key="3">
    <source>
        <dbReference type="EMBL" id="RHY97514.1"/>
    </source>
</evidence>
<evidence type="ECO:0000259" key="2">
    <source>
        <dbReference type="PROSITE" id="PS50878"/>
    </source>
</evidence>
<dbReference type="Proteomes" id="UP000286510">
    <property type="component" value="Unassembled WGS sequence"/>
</dbReference>